<feature type="coiled-coil region" evidence="1">
    <location>
        <begin position="10"/>
        <end position="44"/>
    </location>
</feature>
<gene>
    <name evidence="3" type="ORF">CWC05_17880</name>
    <name evidence="2" type="ORF">TW72_16165</name>
</gene>
<dbReference type="InterPro" id="IPR012347">
    <property type="entry name" value="Ferritin-like"/>
</dbReference>
<reference evidence="5" key="3">
    <citation type="submission" date="2019-06" db="EMBL/GenBank/DDBJ databases">
        <title>Co-occurence of chitin degradation, pigmentation and bioactivity in marine Pseudoalteromonas.</title>
        <authorList>
            <person name="Sonnenschein E.C."/>
            <person name="Bech P.K."/>
        </authorList>
    </citation>
    <scope>NUCLEOTIDE SEQUENCE [LARGE SCALE GENOMIC DNA]</scope>
    <source>
        <strain evidence="5">S2897</strain>
    </source>
</reference>
<dbReference type="PATRIC" id="fig|151081.8.peg.3114"/>
<reference evidence="3" key="4">
    <citation type="submission" date="2019-09" db="EMBL/GenBank/DDBJ databases">
        <title>Co-occurence of chitin degradation, pigmentation and bioactivity in marine Pseudoalteromonas.</title>
        <authorList>
            <person name="Sonnenschein E.C."/>
            <person name="Bech P.K."/>
        </authorList>
    </citation>
    <scope>NUCLEOTIDE SEQUENCE</scope>
    <source>
        <strain evidence="3">S2897</strain>
    </source>
</reference>
<evidence type="ECO:0000313" key="2">
    <source>
        <dbReference type="EMBL" id="KJY96995.1"/>
    </source>
</evidence>
<evidence type="ECO:0000313" key="5">
    <source>
        <dbReference type="Proteomes" id="UP000305874"/>
    </source>
</evidence>
<evidence type="ECO:0000313" key="3">
    <source>
        <dbReference type="EMBL" id="TMP85563.1"/>
    </source>
</evidence>
<dbReference type="GeneID" id="58230036"/>
<dbReference type="EMBL" id="PNCG01000023">
    <property type="protein sequence ID" value="TMP85563.1"/>
    <property type="molecule type" value="Genomic_DNA"/>
</dbReference>
<organism evidence="2 4">
    <name type="scientific">Pseudoalteromonas ruthenica</name>
    <dbReference type="NCBI Taxonomy" id="151081"/>
    <lineage>
        <taxon>Bacteria</taxon>
        <taxon>Pseudomonadati</taxon>
        <taxon>Pseudomonadota</taxon>
        <taxon>Gammaproteobacteria</taxon>
        <taxon>Alteromonadales</taxon>
        <taxon>Pseudoalteromonadaceae</taxon>
        <taxon>Pseudoalteromonas</taxon>
    </lineage>
</organism>
<dbReference type="AlphaFoldDB" id="A0A0F4PNB8"/>
<keyword evidence="1" id="KW-0175">Coiled coil</keyword>
<comment type="caution">
    <text evidence="2">The sequence shown here is derived from an EMBL/GenBank/DDBJ whole genome shotgun (WGS) entry which is preliminary data.</text>
</comment>
<dbReference type="EMBL" id="JXXZ01000014">
    <property type="protein sequence ID" value="KJY96995.1"/>
    <property type="molecule type" value="Genomic_DNA"/>
</dbReference>
<reference evidence="3 5" key="2">
    <citation type="submission" date="2017-12" db="EMBL/GenBank/DDBJ databases">
        <authorList>
            <person name="Paulsen S."/>
            <person name="Gram L.K."/>
        </authorList>
    </citation>
    <scope>NUCLEOTIDE SEQUENCE [LARGE SCALE GENOMIC DNA]</scope>
    <source>
        <strain evidence="3 5">S2897</strain>
    </source>
</reference>
<protein>
    <submittedName>
        <fullName evidence="3">DUF2383 domain-containing protein</fullName>
    </submittedName>
</protein>
<dbReference type="Proteomes" id="UP000305874">
    <property type="component" value="Unassembled WGS sequence"/>
</dbReference>
<sequence length="154" mass="17551">MGLKIPTSVSSEQEQDIEIIDQLIESLENERVLIQDVQKHAEDESLQARMKVLHDHKRYLQTELAKAVGQQQQLDEVDTSLLGDLKEWQAKLESVVGDSVQAFLEELNSQQHKTLVQCRNAAQVMNDSQGAQEVETVIAQLETHEQYLKRFLNA</sequence>
<dbReference type="Proteomes" id="UP000033664">
    <property type="component" value="Unassembled WGS sequence"/>
</dbReference>
<dbReference type="STRING" id="151081.TW72_16165"/>
<dbReference type="RefSeq" id="WP_022946258.1">
    <property type="nucleotide sequence ID" value="NZ_CP023396.1"/>
</dbReference>
<evidence type="ECO:0000313" key="4">
    <source>
        <dbReference type="Proteomes" id="UP000033664"/>
    </source>
</evidence>
<accession>A0A0F4PNB8</accession>
<evidence type="ECO:0000256" key="1">
    <source>
        <dbReference type="SAM" id="Coils"/>
    </source>
</evidence>
<reference evidence="2 4" key="1">
    <citation type="journal article" date="2015" name="BMC Genomics">
        <title>Genome mining reveals unlocked bioactive potential of marine Gram-negative bacteria.</title>
        <authorList>
            <person name="Machado H."/>
            <person name="Sonnenschein E.C."/>
            <person name="Melchiorsen J."/>
            <person name="Gram L."/>
        </authorList>
    </citation>
    <scope>NUCLEOTIDE SEQUENCE [LARGE SCALE GENOMIC DNA]</scope>
    <source>
        <strain evidence="2 4">S3137</strain>
    </source>
</reference>
<name>A0A0F4PNB8_9GAMM</name>
<dbReference type="Gene3D" id="1.20.1260.10">
    <property type="match status" value="1"/>
</dbReference>
<proteinExistence type="predicted"/>
<keyword evidence="4" id="KW-1185">Reference proteome</keyword>